<keyword evidence="4 8" id="KW-1133">Transmembrane helix</keyword>
<dbReference type="PANTHER" id="PTHR31040:SF1">
    <property type="entry name" value="NURIM"/>
    <property type="match status" value="1"/>
</dbReference>
<evidence type="ECO:0000313" key="9">
    <source>
        <dbReference type="Proteomes" id="UP000695007"/>
    </source>
</evidence>
<comment type="subcellular location">
    <subcellularLocation>
        <location evidence="1">Nucleus inner membrane</location>
        <topology evidence="1">Multi-pass membrane protein</topology>
    </subcellularLocation>
</comment>
<comment type="similarity">
    <text evidence="2">Belongs to the nurim family.</text>
</comment>
<feature type="transmembrane region" description="Helical" evidence="8">
    <location>
        <begin position="126"/>
        <end position="146"/>
    </location>
</feature>
<gene>
    <name evidence="10" type="primary">LOC105360096</name>
</gene>
<dbReference type="InterPro" id="IPR033580">
    <property type="entry name" value="Nurim-like"/>
</dbReference>
<evidence type="ECO:0000256" key="4">
    <source>
        <dbReference type="ARBA" id="ARBA00022989"/>
    </source>
</evidence>
<evidence type="ECO:0000256" key="8">
    <source>
        <dbReference type="SAM" id="Phobius"/>
    </source>
</evidence>
<reference evidence="10" key="1">
    <citation type="submission" date="2025-08" db="UniProtKB">
        <authorList>
            <consortium name="RefSeq"/>
        </authorList>
    </citation>
    <scope>IDENTIFICATION</scope>
</reference>
<dbReference type="GO" id="GO:0005637">
    <property type="term" value="C:nuclear inner membrane"/>
    <property type="evidence" value="ECO:0007669"/>
    <property type="project" value="UniProtKB-SubCell"/>
</dbReference>
<keyword evidence="3 8" id="KW-0812">Transmembrane</keyword>
<keyword evidence="9" id="KW-1185">Reference proteome</keyword>
<dbReference type="RefSeq" id="XP_011495188.1">
    <property type="nucleotide sequence ID" value="XM_011496886.1"/>
</dbReference>
<evidence type="ECO:0000256" key="1">
    <source>
        <dbReference type="ARBA" id="ARBA00004473"/>
    </source>
</evidence>
<organism evidence="9 10">
    <name type="scientific">Ceratosolen solmsi marchali</name>
    <dbReference type="NCBI Taxonomy" id="326594"/>
    <lineage>
        <taxon>Eukaryota</taxon>
        <taxon>Metazoa</taxon>
        <taxon>Ecdysozoa</taxon>
        <taxon>Arthropoda</taxon>
        <taxon>Hexapoda</taxon>
        <taxon>Insecta</taxon>
        <taxon>Pterygota</taxon>
        <taxon>Neoptera</taxon>
        <taxon>Endopterygota</taxon>
        <taxon>Hymenoptera</taxon>
        <taxon>Apocrita</taxon>
        <taxon>Proctotrupomorpha</taxon>
        <taxon>Chalcidoidea</taxon>
        <taxon>Agaonidae</taxon>
        <taxon>Agaoninae</taxon>
        <taxon>Ceratosolen</taxon>
    </lineage>
</organism>
<evidence type="ECO:0000256" key="2">
    <source>
        <dbReference type="ARBA" id="ARBA00010631"/>
    </source>
</evidence>
<accession>A0AAJ6VMM7</accession>
<evidence type="ECO:0000256" key="5">
    <source>
        <dbReference type="ARBA" id="ARBA00023136"/>
    </source>
</evidence>
<feature type="transmembrane region" description="Helical" evidence="8">
    <location>
        <begin position="48"/>
        <end position="67"/>
    </location>
</feature>
<name>A0AAJ6VMM7_9HYME</name>
<dbReference type="AlphaFoldDB" id="A0AAJ6VMM7"/>
<dbReference type="PANTHER" id="PTHR31040">
    <property type="entry name" value="NURIM"/>
    <property type="match status" value="1"/>
</dbReference>
<feature type="transmembrane region" description="Helical" evidence="8">
    <location>
        <begin position="178"/>
        <end position="198"/>
    </location>
</feature>
<dbReference type="KEGG" id="csol:105360096"/>
<evidence type="ECO:0000256" key="6">
    <source>
        <dbReference type="ARBA" id="ARBA00031700"/>
    </source>
</evidence>
<evidence type="ECO:0000313" key="10">
    <source>
        <dbReference type="RefSeq" id="XP_011495188.1"/>
    </source>
</evidence>
<keyword evidence="5 8" id="KW-0472">Membrane</keyword>
<dbReference type="GeneID" id="105360096"/>
<proteinExistence type="inferred from homology"/>
<evidence type="ECO:0000256" key="3">
    <source>
        <dbReference type="ARBA" id="ARBA00022692"/>
    </source>
</evidence>
<protein>
    <recommendedName>
        <fullName evidence="7">Nuclear envelope membrane protein</fullName>
    </recommendedName>
    <alternativeName>
        <fullName evidence="6">Nuclear rim protein</fullName>
    </alternativeName>
</protein>
<dbReference type="Proteomes" id="UP000695007">
    <property type="component" value="Unplaced"/>
</dbReference>
<feature type="transmembrane region" description="Helical" evidence="8">
    <location>
        <begin position="5"/>
        <end position="28"/>
    </location>
</feature>
<feature type="transmembrane region" description="Helical" evidence="8">
    <location>
        <begin position="88"/>
        <end position="106"/>
    </location>
</feature>
<sequence>MLLKLFRISICISSFLYTFYVLCNFTYFLSKLKTANHELQQGLILKTLWILLLNTSLLSIFILQHSVMASDIVKDFYYKFNIEDIERSVFNMSSAAVLHFLMSTWQSIPWSLIWNFNIDGNDKMSFVISFLHFTGWLIVYTGCVMMDISELAGIKQVYYKISGRPRPMAMKSRELQRYFMHMRHPSFSGFLIILWVYPVMTIDRFILASLLTVYMILMWTIDQDDYNYHSIIISRKERELGNKMF</sequence>
<evidence type="ECO:0000256" key="7">
    <source>
        <dbReference type="ARBA" id="ARBA00032957"/>
    </source>
</evidence>